<accession>A0A1H8NXT4</accession>
<evidence type="ECO:0000313" key="2">
    <source>
        <dbReference type="Proteomes" id="UP000198657"/>
    </source>
</evidence>
<organism evidence="1 2">
    <name type="scientific">Flavobacterium sinopsychrotolerans</name>
    <dbReference type="NCBI Taxonomy" id="604089"/>
    <lineage>
        <taxon>Bacteria</taxon>
        <taxon>Pseudomonadati</taxon>
        <taxon>Bacteroidota</taxon>
        <taxon>Flavobacteriia</taxon>
        <taxon>Flavobacteriales</taxon>
        <taxon>Flavobacteriaceae</taxon>
        <taxon>Flavobacterium</taxon>
    </lineage>
</organism>
<evidence type="ECO:0008006" key="3">
    <source>
        <dbReference type="Google" id="ProtNLM"/>
    </source>
</evidence>
<reference evidence="2" key="1">
    <citation type="submission" date="2016-10" db="EMBL/GenBank/DDBJ databases">
        <authorList>
            <person name="Varghese N."/>
            <person name="Submissions S."/>
        </authorList>
    </citation>
    <scope>NUCLEOTIDE SEQUENCE [LARGE SCALE GENOMIC DNA]</scope>
    <source>
        <strain evidence="2">CGMCC 1.8704</strain>
    </source>
</reference>
<evidence type="ECO:0000313" key="1">
    <source>
        <dbReference type="EMBL" id="SEO34456.1"/>
    </source>
</evidence>
<proteinExistence type="predicted"/>
<dbReference type="EMBL" id="FODN01000005">
    <property type="protein sequence ID" value="SEO34456.1"/>
    <property type="molecule type" value="Genomic_DNA"/>
</dbReference>
<name>A0A1H8NXT4_9FLAO</name>
<keyword evidence="2" id="KW-1185">Reference proteome</keyword>
<dbReference type="STRING" id="604089.SAMN04487942_2511"/>
<dbReference type="RefSeq" id="WP_091171773.1">
    <property type="nucleotide sequence ID" value="NZ_CBCSFM010000010.1"/>
</dbReference>
<dbReference type="OrthoDB" id="530515at2"/>
<gene>
    <name evidence="1" type="ORF">SAMN04487942_2511</name>
</gene>
<dbReference type="AlphaFoldDB" id="A0A1H8NXT4"/>
<sequence length="115" mass="13634">MVSLTSEDGTFIFEIKGWHKIWALESKIRVTKEQIIKAYQNKEELTFWKGFRMPGTEIPGYIAAGTFYKKGRNFWDVMNKNNAIIIKLNNHYYKRLIIEVENPEEILQLLNTSYK</sequence>
<protein>
    <recommendedName>
        <fullName evidence="3">PH domain-containing protein</fullName>
    </recommendedName>
</protein>
<dbReference type="Proteomes" id="UP000198657">
    <property type="component" value="Unassembled WGS sequence"/>
</dbReference>